<gene>
    <name evidence="1" type="ORF">M427DRAFT_153967</name>
</gene>
<organism evidence="1 2">
    <name type="scientific">Gonapodya prolifera (strain JEL478)</name>
    <name type="common">Monoblepharis prolifera</name>
    <dbReference type="NCBI Taxonomy" id="1344416"/>
    <lineage>
        <taxon>Eukaryota</taxon>
        <taxon>Fungi</taxon>
        <taxon>Fungi incertae sedis</taxon>
        <taxon>Chytridiomycota</taxon>
        <taxon>Chytridiomycota incertae sedis</taxon>
        <taxon>Monoblepharidomycetes</taxon>
        <taxon>Monoblepharidales</taxon>
        <taxon>Gonapodyaceae</taxon>
        <taxon>Gonapodya</taxon>
    </lineage>
</organism>
<name>A0A139AK49_GONPJ</name>
<dbReference type="AlphaFoldDB" id="A0A139AK49"/>
<protein>
    <submittedName>
        <fullName evidence="1">Uncharacterized protein</fullName>
    </submittedName>
</protein>
<keyword evidence="2" id="KW-1185">Reference proteome</keyword>
<reference evidence="1 2" key="1">
    <citation type="journal article" date="2015" name="Genome Biol. Evol.">
        <title>Phylogenomic analyses indicate that early fungi evolved digesting cell walls of algal ancestors of land plants.</title>
        <authorList>
            <person name="Chang Y."/>
            <person name="Wang S."/>
            <person name="Sekimoto S."/>
            <person name="Aerts A.L."/>
            <person name="Choi C."/>
            <person name="Clum A."/>
            <person name="LaButti K.M."/>
            <person name="Lindquist E.A."/>
            <person name="Yee Ngan C."/>
            <person name="Ohm R.A."/>
            <person name="Salamov A.A."/>
            <person name="Grigoriev I.V."/>
            <person name="Spatafora J.W."/>
            <person name="Berbee M.L."/>
        </authorList>
    </citation>
    <scope>NUCLEOTIDE SEQUENCE [LARGE SCALE GENOMIC DNA]</scope>
    <source>
        <strain evidence="1 2">JEL478</strain>
    </source>
</reference>
<evidence type="ECO:0000313" key="1">
    <source>
        <dbReference type="EMBL" id="KXS17147.1"/>
    </source>
</evidence>
<evidence type="ECO:0000313" key="2">
    <source>
        <dbReference type="Proteomes" id="UP000070544"/>
    </source>
</evidence>
<sequence length="116" mass="12619">MTLADLFKKAFTADTTKTTPSSPKTPRVVTQVTIGRTRGNLVDAKYYYVSTNVSPMVTFKFRGPAPVEECVAFVVEQMGKRGVTVPKDVLDKMVVDDPMATDANVDRDVPIGGGVY</sequence>
<proteinExistence type="predicted"/>
<accession>A0A139AK49</accession>
<dbReference type="EMBL" id="KQ965748">
    <property type="protein sequence ID" value="KXS17147.1"/>
    <property type="molecule type" value="Genomic_DNA"/>
</dbReference>
<dbReference type="Proteomes" id="UP000070544">
    <property type="component" value="Unassembled WGS sequence"/>
</dbReference>